<dbReference type="AlphaFoldDB" id="A0A2I6S3P6"/>
<organism evidence="9 10">
    <name type="scientific">Pseudazoarcus pumilus</name>
    <dbReference type="NCBI Taxonomy" id="2067960"/>
    <lineage>
        <taxon>Bacteria</taxon>
        <taxon>Pseudomonadati</taxon>
        <taxon>Pseudomonadota</taxon>
        <taxon>Betaproteobacteria</taxon>
        <taxon>Rhodocyclales</taxon>
        <taxon>Zoogloeaceae</taxon>
        <taxon>Pseudazoarcus</taxon>
    </lineage>
</organism>
<keyword evidence="4 8" id="KW-1133">Transmembrane helix</keyword>
<keyword evidence="5 8" id="KW-0472">Membrane</keyword>
<dbReference type="PANTHER" id="PTHR10010">
    <property type="entry name" value="SOLUTE CARRIER FAMILY 34 SODIUM PHOSPHATE , MEMBER 2-RELATED"/>
    <property type="match status" value="1"/>
</dbReference>
<feature type="transmembrane region" description="Helical" evidence="8">
    <location>
        <begin position="30"/>
        <end position="49"/>
    </location>
</feature>
<dbReference type="KEGG" id="atw:C0099_02225"/>
<dbReference type="GO" id="GO:0005436">
    <property type="term" value="F:sodium:phosphate symporter activity"/>
    <property type="evidence" value="ECO:0007669"/>
    <property type="project" value="InterPro"/>
</dbReference>
<feature type="transmembrane region" description="Helical" evidence="8">
    <location>
        <begin position="191"/>
        <end position="209"/>
    </location>
</feature>
<feature type="transmembrane region" description="Helical" evidence="8">
    <location>
        <begin position="153"/>
        <end position="171"/>
    </location>
</feature>
<dbReference type="EMBL" id="CP025682">
    <property type="protein sequence ID" value="AUN93858.1"/>
    <property type="molecule type" value="Genomic_DNA"/>
</dbReference>
<keyword evidence="2" id="KW-1003">Cell membrane</keyword>
<dbReference type="GO" id="GO:0044341">
    <property type="term" value="P:sodium-dependent phosphate transport"/>
    <property type="evidence" value="ECO:0007669"/>
    <property type="project" value="InterPro"/>
</dbReference>
<evidence type="ECO:0000256" key="7">
    <source>
        <dbReference type="SAM" id="MobiDB-lite"/>
    </source>
</evidence>
<name>A0A2I6S3P6_9RHOO</name>
<dbReference type="OrthoDB" id="9763003at2"/>
<evidence type="ECO:0000313" key="10">
    <source>
        <dbReference type="Proteomes" id="UP000242205"/>
    </source>
</evidence>
<accession>A0A2I6S3P6</accession>
<feature type="transmembrane region" description="Helical" evidence="8">
    <location>
        <begin position="236"/>
        <end position="255"/>
    </location>
</feature>
<feature type="transmembrane region" description="Helical" evidence="8">
    <location>
        <begin position="129"/>
        <end position="146"/>
    </location>
</feature>
<dbReference type="GO" id="GO:0005886">
    <property type="term" value="C:plasma membrane"/>
    <property type="evidence" value="ECO:0007669"/>
    <property type="project" value="UniProtKB-SubCell"/>
</dbReference>
<feature type="region of interest" description="Disordered" evidence="7">
    <location>
        <begin position="574"/>
        <end position="598"/>
    </location>
</feature>
<sequence>MVRRIAFVLLCVLLGYGLLASPEFKQIAAGVAIFLFGMLALEQGFKAFTGGTLERLLARTTDRLWKSVFFGMITTTLMQSSSLVSVISISFLSAGLLGLAQGIGIVFGANLGSTTGAWLVAGFGLKVDIAAWAMPMLTFGVIFAFLRSPLMKGVGHVLAGLGFLFLGIAFMKEGFEVFGAAVNLADYAMPGLRGLLVFTALGTIATVVMQSSHASLVLVITALAAGQVTYENALALSIGANVGTTITALLGALGANVQGRRLAAAHLVFNVTTGLIALMFIDGFARVVEIGAGWLGIAADDWTLKLALFHTLFNLVGLALMLPLTGRLVTWLEALLPERRASVVTPRFLARPMLEMPDAGLEAVRKELQHLYANVFDIMALALHADPGRLRRGEQLEALDRAPERVRAIDIDDYYVRRVKPLYGDILDFLAGLQTTGPQVARAYALRSAAQQMIEALKDLKHMQKNLLRYLDANALHPRAEYVVLRRDLARLLSDIQRLAEAPETTAADFDILRERVVAADLVAGGTIDALMRERRIAPEQAASLMNDAGYAADIVDSLLAMARVIFVAGPVEPASEHDRPLGEAETGAVLDGNTAGH</sequence>
<keyword evidence="6" id="KW-0175">Coiled coil</keyword>
<gene>
    <name evidence="9" type="ORF">C0099_02225</name>
</gene>
<keyword evidence="3 8" id="KW-0812">Transmembrane</keyword>
<evidence type="ECO:0000256" key="2">
    <source>
        <dbReference type="ARBA" id="ARBA00022475"/>
    </source>
</evidence>
<feature type="coiled-coil region" evidence="6">
    <location>
        <begin position="446"/>
        <end position="502"/>
    </location>
</feature>
<dbReference type="NCBIfam" id="NF037997">
    <property type="entry name" value="Na_Pi_symport"/>
    <property type="match status" value="1"/>
</dbReference>
<dbReference type="InterPro" id="IPR003841">
    <property type="entry name" value="Na/Pi_transpt"/>
</dbReference>
<dbReference type="Proteomes" id="UP000242205">
    <property type="component" value="Chromosome"/>
</dbReference>
<proteinExistence type="predicted"/>
<dbReference type="Pfam" id="PF02690">
    <property type="entry name" value="Na_Pi_cotrans"/>
    <property type="match status" value="2"/>
</dbReference>
<evidence type="ECO:0000256" key="4">
    <source>
        <dbReference type="ARBA" id="ARBA00022989"/>
    </source>
</evidence>
<evidence type="ECO:0000256" key="8">
    <source>
        <dbReference type="SAM" id="Phobius"/>
    </source>
</evidence>
<dbReference type="RefSeq" id="WP_102245932.1">
    <property type="nucleotide sequence ID" value="NZ_CP025682.1"/>
</dbReference>
<evidence type="ECO:0000256" key="6">
    <source>
        <dbReference type="SAM" id="Coils"/>
    </source>
</evidence>
<evidence type="ECO:0000256" key="5">
    <source>
        <dbReference type="ARBA" id="ARBA00023136"/>
    </source>
</evidence>
<evidence type="ECO:0000256" key="1">
    <source>
        <dbReference type="ARBA" id="ARBA00004651"/>
    </source>
</evidence>
<evidence type="ECO:0000313" key="9">
    <source>
        <dbReference type="EMBL" id="AUN93858.1"/>
    </source>
</evidence>
<dbReference type="PANTHER" id="PTHR10010:SF46">
    <property type="entry name" value="SODIUM-DEPENDENT PHOSPHATE TRANSPORT PROTEIN 2B"/>
    <property type="match status" value="1"/>
</dbReference>
<keyword evidence="10" id="KW-1185">Reference proteome</keyword>
<reference evidence="9 10" key="1">
    <citation type="submission" date="2018-01" db="EMBL/GenBank/DDBJ databases">
        <authorList>
            <person name="Fu G.-Y."/>
        </authorList>
    </citation>
    <scope>NUCLEOTIDE SEQUENCE [LARGE SCALE GENOMIC DNA]</scope>
    <source>
        <strain evidence="9 10">SY39</strain>
    </source>
</reference>
<evidence type="ECO:0000256" key="3">
    <source>
        <dbReference type="ARBA" id="ARBA00022692"/>
    </source>
</evidence>
<protein>
    <submittedName>
        <fullName evidence="9">Sodium:phosphate symporter</fullName>
    </submittedName>
</protein>
<feature type="transmembrane region" description="Helical" evidence="8">
    <location>
        <begin position="267"/>
        <end position="288"/>
    </location>
</feature>
<comment type="subcellular location">
    <subcellularLocation>
        <location evidence="1">Cell membrane</location>
        <topology evidence="1">Multi-pass membrane protein</topology>
    </subcellularLocation>
</comment>